<proteinExistence type="predicted"/>
<evidence type="ECO:0000313" key="2">
    <source>
        <dbReference type="Proteomes" id="UP000323917"/>
    </source>
</evidence>
<sequence>MKSPLELTFEVLANSRNESANEVLLTAFQWENGPLFIESLKTILARRNKEAHTAVLQRWHELGEPERQLILKSHSRISGALRDAILSEDSLLFTNACQVVEHIEDYDLVPNLVALSEHTTSPHAKEAAALVLRLTERLSALLKKTKKQNETRDPRVYRKSVLECLKRSLERYRYHKRPELLEAFSQICESNDEFLLTILDDPHHPCFKDMSHAFASSANSAVIDLLLKMLQGEKVPATILSIVSYRTDRKFICRMLEYCDQAKSTPLSRSLKRLRSLSWLNVPSNRLSTFCEADQVLCVHMLSASGVSPDAVLDSLEELLLAGEPAGRAAACEALAEFPGDHTNHLILQAVYDTSPPVQAAATRQLRDRHIPGTMPLLSDLLDGPHEEVRNAAREALAEFSFENFVKNYDNLSEEARQTTGSFVQRVDEEYLALLKNELSAQGVKPRLRAIEIAQLLEVVPFVVDDLLTLLTDNDHVVRAAAAEALKYWPVPEVQAALEIAALDRSGTVQNAARNSLAVFGSFEQPTSPDLVEARQ</sequence>
<dbReference type="EMBL" id="CP042913">
    <property type="protein sequence ID" value="QEG35664.1"/>
    <property type="molecule type" value="Genomic_DNA"/>
</dbReference>
<protein>
    <submittedName>
        <fullName evidence="1">HEAT repeat protein</fullName>
    </submittedName>
</protein>
<gene>
    <name evidence="1" type="ORF">Pr1d_29660</name>
</gene>
<dbReference type="OrthoDB" id="231319at2"/>
<dbReference type="Gene3D" id="1.25.10.10">
    <property type="entry name" value="Leucine-rich Repeat Variant"/>
    <property type="match status" value="2"/>
</dbReference>
<dbReference type="InterPro" id="IPR016024">
    <property type="entry name" value="ARM-type_fold"/>
</dbReference>
<name>A0A5B9Q9E7_9BACT</name>
<organism evidence="1 2">
    <name type="scientific">Bythopirellula goksoeyrii</name>
    <dbReference type="NCBI Taxonomy" id="1400387"/>
    <lineage>
        <taxon>Bacteria</taxon>
        <taxon>Pseudomonadati</taxon>
        <taxon>Planctomycetota</taxon>
        <taxon>Planctomycetia</taxon>
        <taxon>Pirellulales</taxon>
        <taxon>Lacipirellulaceae</taxon>
        <taxon>Bythopirellula</taxon>
    </lineage>
</organism>
<evidence type="ECO:0000313" key="1">
    <source>
        <dbReference type="EMBL" id="QEG35664.1"/>
    </source>
</evidence>
<dbReference type="RefSeq" id="WP_148074155.1">
    <property type="nucleotide sequence ID" value="NZ_CP042913.1"/>
</dbReference>
<dbReference type="AlphaFoldDB" id="A0A5B9Q9E7"/>
<dbReference type="Pfam" id="PF13646">
    <property type="entry name" value="HEAT_2"/>
    <property type="match status" value="1"/>
</dbReference>
<accession>A0A5B9Q9E7</accession>
<reference evidence="1 2" key="1">
    <citation type="submission" date="2019-08" db="EMBL/GenBank/DDBJ databases">
        <title>Deep-cultivation of Planctomycetes and their phenomic and genomic characterization uncovers novel biology.</title>
        <authorList>
            <person name="Wiegand S."/>
            <person name="Jogler M."/>
            <person name="Boedeker C."/>
            <person name="Pinto D."/>
            <person name="Vollmers J."/>
            <person name="Rivas-Marin E."/>
            <person name="Kohn T."/>
            <person name="Peeters S.H."/>
            <person name="Heuer A."/>
            <person name="Rast P."/>
            <person name="Oberbeckmann S."/>
            <person name="Bunk B."/>
            <person name="Jeske O."/>
            <person name="Meyerdierks A."/>
            <person name="Storesund J.E."/>
            <person name="Kallscheuer N."/>
            <person name="Luecker S."/>
            <person name="Lage O.M."/>
            <person name="Pohl T."/>
            <person name="Merkel B.J."/>
            <person name="Hornburger P."/>
            <person name="Mueller R.-W."/>
            <person name="Bruemmer F."/>
            <person name="Labrenz M."/>
            <person name="Spormann A.M."/>
            <person name="Op den Camp H."/>
            <person name="Overmann J."/>
            <person name="Amann R."/>
            <person name="Jetten M.S.M."/>
            <person name="Mascher T."/>
            <person name="Medema M.H."/>
            <person name="Devos D.P."/>
            <person name="Kaster A.-K."/>
            <person name="Ovreas L."/>
            <person name="Rohde M."/>
            <person name="Galperin M.Y."/>
            <person name="Jogler C."/>
        </authorList>
    </citation>
    <scope>NUCLEOTIDE SEQUENCE [LARGE SCALE GENOMIC DNA]</scope>
    <source>
        <strain evidence="1 2">Pr1d</strain>
    </source>
</reference>
<dbReference type="SUPFAM" id="SSF48371">
    <property type="entry name" value="ARM repeat"/>
    <property type="match status" value="1"/>
</dbReference>
<dbReference type="InterPro" id="IPR011989">
    <property type="entry name" value="ARM-like"/>
</dbReference>
<keyword evidence="2" id="KW-1185">Reference proteome</keyword>
<dbReference type="Proteomes" id="UP000323917">
    <property type="component" value="Chromosome"/>
</dbReference>
<dbReference type="KEGG" id="bgok:Pr1d_29660"/>